<keyword evidence="2" id="KW-1185">Reference proteome</keyword>
<organism evidence="1 2">
    <name type="scientific">Natronoflexus pectinivorans</name>
    <dbReference type="NCBI Taxonomy" id="682526"/>
    <lineage>
        <taxon>Bacteria</taxon>
        <taxon>Pseudomonadati</taxon>
        <taxon>Bacteroidota</taxon>
        <taxon>Bacteroidia</taxon>
        <taxon>Marinilabiliales</taxon>
        <taxon>Marinilabiliaceae</taxon>
        <taxon>Natronoflexus</taxon>
    </lineage>
</organism>
<sequence length="299" mass="35249">MRESIKSDIKAFLREEVGFGCPVKDCGSPYLTYHHFNPPWHKCKIHNPKNMIALCLGHHKEADYGIFSDEQLYNLKAEPYLRNEERNPTDKFNWIRKDLIFHIGNNWFINPDITFKKNNIQILRIYKNFDGLSTIDFSIYNKEGHKIFEMLNNDWVITSKISDLECPPSRHQIKLKSDKEGFSFNLKFELTDIEKLKRRKNNNLDKKIIDMMILNKSDINIGDLYKSINENNFYEKINEIEKIKSNLDYNQQLSILSFLYKSECPRIHITENKIKISDSKAIGSGNLFYNSVLEVPIED</sequence>
<dbReference type="Proteomes" id="UP000295221">
    <property type="component" value="Unassembled WGS sequence"/>
</dbReference>
<evidence type="ECO:0000313" key="2">
    <source>
        <dbReference type="Proteomes" id="UP000295221"/>
    </source>
</evidence>
<evidence type="ECO:0008006" key="3">
    <source>
        <dbReference type="Google" id="ProtNLM"/>
    </source>
</evidence>
<name>A0A4R2GKS0_9BACT</name>
<proteinExistence type="predicted"/>
<dbReference type="OrthoDB" id="9154548at2"/>
<protein>
    <recommendedName>
        <fullName evidence="3">HNH nuclease domain-containing protein</fullName>
    </recommendedName>
</protein>
<comment type="caution">
    <text evidence="1">The sequence shown here is derived from an EMBL/GenBank/DDBJ whole genome shotgun (WGS) entry which is preliminary data.</text>
</comment>
<dbReference type="AlphaFoldDB" id="A0A4R2GKS0"/>
<evidence type="ECO:0000313" key="1">
    <source>
        <dbReference type="EMBL" id="TCO09392.1"/>
    </source>
</evidence>
<reference evidence="1 2" key="1">
    <citation type="submission" date="2019-03" db="EMBL/GenBank/DDBJ databases">
        <title>Genomic Encyclopedia of Type Strains, Phase IV (KMG-IV): sequencing the most valuable type-strain genomes for metagenomic binning, comparative biology and taxonomic classification.</title>
        <authorList>
            <person name="Goeker M."/>
        </authorList>
    </citation>
    <scope>NUCLEOTIDE SEQUENCE [LARGE SCALE GENOMIC DNA]</scope>
    <source>
        <strain evidence="1 2">DSM 24179</strain>
    </source>
</reference>
<dbReference type="RefSeq" id="WP_132433286.1">
    <property type="nucleotide sequence ID" value="NZ_SLWK01000003.1"/>
</dbReference>
<dbReference type="EMBL" id="SLWK01000003">
    <property type="protein sequence ID" value="TCO09392.1"/>
    <property type="molecule type" value="Genomic_DNA"/>
</dbReference>
<accession>A0A4R2GKS0</accession>
<gene>
    <name evidence="1" type="ORF">EV194_103305</name>
</gene>